<evidence type="ECO:0000313" key="1">
    <source>
        <dbReference type="Ensembl" id="ENSCSRP00000008480.1"/>
    </source>
</evidence>
<proteinExistence type="predicted"/>
<accession>A0A8C3S4B7</accession>
<protein>
    <submittedName>
        <fullName evidence="1">Uncharacterized protein</fullName>
    </submittedName>
</protein>
<dbReference type="Ensembl" id="ENSCSRT00000016692.1">
    <property type="protein sequence ID" value="ENSCSRP00000015998.1"/>
    <property type="gene ID" value="ENSCSRG00000012215.1"/>
</dbReference>
<name>A0A8C3S4B7_CHESE</name>
<reference evidence="1" key="1">
    <citation type="submission" date="2025-05" db="UniProtKB">
        <authorList>
            <consortium name="Ensembl"/>
        </authorList>
    </citation>
    <scope>IDENTIFICATION</scope>
</reference>
<evidence type="ECO:0000313" key="2">
    <source>
        <dbReference type="Proteomes" id="UP000694403"/>
    </source>
</evidence>
<dbReference type="AlphaFoldDB" id="A0A8C3S4B7"/>
<sequence>MDAMLSGRGWEVQERYSFAPVPAHHVRVRQTACYIVLAVLLNDQMIFPVALAWGGGCDMSPPPRGVNPNYIVLHCTEIYTA</sequence>
<organism evidence="1 2">
    <name type="scientific">Chelydra serpentina</name>
    <name type="common">Snapping turtle</name>
    <name type="synonym">Testudo serpentina</name>
    <dbReference type="NCBI Taxonomy" id="8475"/>
    <lineage>
        <taxon>Eukaryota</taxon>
        <taxon>Metazoa</taxon>
        <taxon>Chordata</taxon>
        <taxon>Craniata</taxon>
        <taxon>Vertebrata</taxon>
        <taxon>Euteleostomi</taxon>
        <taxon>Archelosauria</taxon>
        <taxon>Testudinata</taxon>
        <taxon>Testudines</taxon>
        <taxon>Cryptodira</taxon>
        <taxon>Durocryptodira</taxon>
        <taxon>Americhelydia</taxon>
        <taxon>Chelydroidea</taxon>
        <taxon>Chelydridae</taxon>
        <taxon>Chelydra</taxon>
    </lineage>
</organism>
<keyword evidence="2" id="KW-1185">Reference proteome</keyword>
<dbReference type="Ensembl" id="ENSCSRT00000008776.1">
    <property type="protein sequence ID" value="ENSCSRP00000008480.1"/>
    <property type="gene ID" value="ENSCSRG00000006326.1"/>
</dbReference>
<dbReference type="Proteomes" id="UP000694403">
    <property type="component" value="Unplaced"/>
</dbReference>